<dbReference type="RefSeq" id="WP_140192684.1">
    <property type="nucleotide sequence ID" value="NZ_CP065915.1"/>
</dbReference>
<proteinExistence type="predicted"/>
<dbReference type="Pfam" id="PF11750">
    <property type="entry name" value="DUF3307"/>
    <property type="match status" value="1"/>
</dbReference>
<dbReference type="OrthoDB" id="8536716at2"/>
<sequence>MTDLLVTLALAHFLGDFVLQTARMAETKHQTKVLLLHIAIHLVLVLALTGAPLLALLIAATHLVIDRIKLMLPESLLTFLADQAAHLAVLVALAAWRSDAAVWHLPDPALALALTLSGLIAATLAGGPAVGLLMKPYQDDAQADGLLRAGRMIGLLERSLIYLLLTTGQAAGIGFLIAAKSILRFDTANKDQRAGEYVIIGTLASFGWAIAITQATMWLGAHLL</sequence>
<dbReference type="EMBL" id="VFFF01000001">
    <property type="protein sequence ID" value="TNY32003.1"/>
    <property type="molecule type" value="Genomic_DNA"/>
</dbReference>
<keyword evidence="1" id="KW-0472">Membrane</keyword>
<dbReference type="InterPro" id="IPR021737">
    <property type="entry name" value="Phage_phiKZ_Orf197"/>
</dbReference>
<organism evidence="2 3">
    <name type="scientific">Pelagovum pacificum</name>
    <dbReference type="NCBI Taxonomy" id="2588711"/>
    <lineage>
        <taxon>Bacteria</taxon>
        <taxon>Pseudomonadati</taxon>
        <taxon>Pseudomonadota</taxon>
        <taxon>Alphaproteobacteria</taxon>
        <taxon>Rhodobacterales</taxon>
        <taxon>Paracoccaceae</taxon>
        <taxon>Pelagovum</taxon>
    </lineage>
</organism>
<keyword evidence="1" id="KW-1133">Transmembrane helix</keyword>
<gene>
    <name evidence="2" type="ORF">FHY64_01480</name>
</gene>
<name>A0A5C5GB69_9RHOB</name>
<feature type="transmembrane region" description="Helical" evidence="1">
    <location>
        <begin position="34"/>
        <end position="64"/>
    </location>
</feature>
<reference evidence="2 3" key="1">
    <citation type="submission" date="2019-06" db="EMBL/GenBank/DDBJ databases">
        <title>Genome of new Rhodobacteraceae sp. SM1903.</title>
        <authorList>
            <person name="Ren X."/>
        </authorList>
    </citation>
    <scope>NUCLEOTIDE SEQUENCE [LARGE SCALE GENOMIC DNA]</scope>
    <source>
        <strain evidence="2 3">SM1903</strain>
    </source>
</reference>
<evidence type="ECO:0000313" key="2">
    <source>
        <dbReference type="EMBL" id="TNY32003.1"/>
    </source>
</evidence>
<dbReference type="AlphaFoldDB" id="A0A5C5GB69"/>
<accession>A0A5C5GB69</accession>
<feature type="transmembrane region" description="Helical" evidence="1">
    <location>
        <begin position="76"/>
        <end position="96"/>
    </location>
</feature>
<keyword evidence="1" id="KW-0812">Transmembrane</keyword>
<feature type="transmembrane region" description="Helical" evidence="1">
    <location>
        <begin position="197"/>
        <end position="221"/>
    </location>
</feature>
<feature type="transmembrane region" description="Helical" evidence="1">
    <location>
        <begin position="155"/>
        <end position="177"/>
    </location>
</feature>
<comment type="caution">
    <text evidence="2">The sequence shown here is derived from an EMBL/GenBank/DDBJ whole genome shotgun (WGS) entry which is preliminary data.</text>
</comment>
<evidence type="ECO:0000256" key="1">
    <source>
        <dbReference type="SAM" id="Phobius"/>
    </source>
</evidence>
<feature type="transmembrane region" description="Helical" evidence="1">
    <location>
        <begin position="108"/>
        <end position="134"/>
    </location>
</feature>
<evidence type="ECO:0000313" key="3">
    <source>
        <dbReference type="Proteomes" id="UP000314011"/>
    </source>
</evidence>
<keyword evidence="3" id="KW-1185">Reference proteome</keyword>
<dbReference type="Proteomes" id="UP000314011">
    <property type="component" value="Unassembled WGS sequence"/>
</dbReference>
<protein>
    <submittedName>
        <fullName evidence="2">DUF3307 domain-containing protein</fullName>
    </submittedName>
</protein>